<reference evidence="2" key="1">
    <citation type="submission" date="2018-05" db="EMBL/GenBank/DDBJ databases">
        <authorList>
            <person name="Lanie J.A."/>
            <person name="Ng W.-L."/>
            <person name="Kazmierczak K.M."/>
            <person name="Andrzejewski T.M."/>
            <person name="Davidsen T.M."/>
            <person name="Wayne K.J."/>
            <person name="Tettelin H."/>
            <person name="Glass J.I."/>
            <person name="Rusch D."/>
            <person name="Podicherti R."/>
            <person name="Tsui H.-C.T."/>
            <person name="Winkler M.E."/>
        </authorList>
    </citation>
    <scope>NUCLEOTIDE SEQUENCE</scope>
</reference>
<sequence>MALAAAVAVAFLVAITTGGEPEARDSAQVGSVEITGSALPPLPRSGTDPAVGIVSP</sequence>
<accession>A0A382NC82</accession>
<name>A0A382NC82_9ZZZZ</name>
<evidence type="ECO:0000256" key="1">
    <source>
        <dbReference type="SAM" id="MobiDB-lite"/>
    </source>
</evidence>
<proteinExistence type="predicted"/>
<protein>
    <submittedName>
        <fullName evidence="2">Uncharacterized protein</fullName>
    </submittedName>
</protein>
<dbReference type="EMBL" id="UINC01098999">
    <property type="protein sequence ID" value="SVC57945.1"/>
    <property type="molecule type" value="Genomic_DNA"/>
</dbReference>
<organism evidence="2">
    <name type="scientific">marine metagenome</name>
    <dbReference type="NCBI Taxonomy" id="408172"/>
    <lineage>
        <taxon>unclassified sequences</taxon>
        <taxon>metagenomes</taxon>
        <taxon>ecological metagenomes</taxon>
    </lineage>
</organism>
<dbReference type="AlphaFoldDB" id="A0A382NC82"/>
<evidence type="ECO:0000313" key="2">
    <source>
        <dbReference type="EMBL" id="SVC57945.1"/>
    </source>
</evidence>
<gene>
    <name evidence="2" type="ORF">METZ01_LOCUS310799</name>
</gene>
<feature type="region of interest" description="Disordered" evidence="1">
    <location>
        <begin position="34"/>
        <end position="56"/>
    </location>
</feature>
<feature type="non-terminal residue" evidence="2">
    <location>
        <position position="56"/>
    </location>
</feature>